<feature type="compositionally biased region" description="Polar residues" evidence="2">
    <location>
        <begin position="334"/>
        <end position="343"/>
    </location>
</feature>
<gene>
    <name evidence="4" type="ORF">AJ78_01589</name>
</gene>
<evidence type="ECO:0008006" key="6">
    <source>
        <dbReference type="Google" id="ProtNLM"/>
    </source>
</evidence>
<keyword evidence="3" id="KW-0812">Transmembrane</keyword>
<feature type="compositionally biased region" description="Low complexity" evidence="2">
    <location>
        <begin position="123"/>
        <end position="156"/>
    </location>
</feature>
<organism evidence="4 5">
    <name type="scientific">Emergomyces pasteurianus Ep9510</name>
    <dbReference type="NCBI Taxonomy" id="1447872"/>
    <lineage>
        <taxon>Eukaryota</taxon>
        <taxon>Fungi</taxon>
        <taxon>Dikarya</taxon>
        <taxon>Ascomycota</taxon>
        <taxon>Pezizomycotina</taxon>
        <taxon>Eurotiomycetes</taxon>
        <taxon>Eurotiomycetidae</taxon>
        <taxon>Onygenales</taxon>
        <taxon>Ajellomycetaceae</taxon>
        <taxon>Emergomyces</taxon>
    </lineage>
</organism>
<feature type="compositionally biased region" description="Low complexity" evidence="2">
    <location>
        <begin position="344"/>
        <end position="358"/>
    </location>
</feature>
<dbReference type="AlphaFoldDB" id="A0A1J9PPP7"/>
<feature type="compositionally biased region" description="Low complexity" evidence="2">
    <location>
        <begin position="167"/>
        <end position="187"/>
    </location>
</feature>
<sequence length="479" mass="50938">MNDASHHFKDLAILRFTMKARHAFITIVIITVDIVVTGAAEIDCTNNCFQTAVNNNGCDKWLSDPECCQNKAFLFSIASCISGICSQSASEEGWAHLAEQCRKADVSIPSDYTDLLSPPEQPPTNTDTTTKSTTSTSTSAPAAESTTASTTKTLPTGSPTAGESSRRPSPTTTTTATANPGGAEAPTDNNGNDGSGDLSTAAKVAIGVTIPFLFLCMLVALFLWVRQRRRKQATPSSTEAQNNEAQEIKPLVYEMPGTEISGNYGKYDYAAELEAVDTSRGEGGGGGGGGRSILPMLDVNPTLSLPHILNSDNILDDRVQEDRELDPNAGHTIGSVNRLSNPGSAMASEPPPSAVAAALTNTSSKGPTTDLITPAPPPPIELPSIQMSLIESSINASLEDTKKIQSLLSSLEALEQRKRDSASKAEKLEEEEEAAVIAEEQALLEVIRNKTGKVPRAERNLASLDHHSKRNKLKKIKKP</sequence>
<dbReference type="OrthoDB" id="3065412at2759"/>
<feature type="coiled-coil region" evidence="1">
    <location>
        <begin position="404"/>
        <end position="441"/>
    </location>
</feature>
<accession>A0A1J9PPP7</accession>
<feature type="transmembrane region" description="Helical" evidence="3">
    <location>
        <begin position="21"/>
        <end position="40"/>
    </location>
</feature>
<proteinExistence type="predicted"/>
<name>A0A1J9PPP7_9EURO</name>
<dbReference type="EMBL" id="LGRN01000036">
    <property type="protein sequence ID" value="OJD18409.1"/>
    <property type="molecule type" value="Genomic_DNA"/>
</dbReference>
<reference evidence="4 5" key="1">
    <citation type="submission" date="2015-07" db="EMBL/GenBank/DDBJ databases">
        <title>Emmonsia species relationships and genome sequence.</title>
        <authorList>
            <consortium name="The Broad Institute Genomics Platform"/>
            <person name="Cuomo C.A."/>
            <person name="Munoz J.F."/>
            <person name="Imamovic A."/>
            <person name="Priest M.E."/>
            <person name="Young S."/>
            <person name="Clay O.K."/>
            <person name="McEwen J.G."/>
        </authorList>
    </citation>
    <scope>NUCLEOTIDE SEQUENCE [LARGE SCALE GENOMIC DNA]</scope>
    <source>
        <strain evidence="4 5">UAMH 9510</strain>
    </source>
</reference>
<feature type="region of interest" description="Disordered" evidence="2">
    <location>
        <begin position="110"/>
        <end position="194"/>
    </location>
</feature>
<feature type="region of interest" description="Disordered" evidence="2">
    <location>
        <begin position="325"/>
        <end position="376"/>
    </location>
</feature>
<evidence type="ECO:0000256" key="3">
    <source>
        <dbReference type="SAM" id="Phobius"/>
    </source>
</evidence>
<feature type="transmembrane region" description="Helical" evidence="3">
    <location>
        <begin position="204"/>
        <end position="225"/>
    </location>
</feature>
<keyword evidence="1" id="KW-0175">Coiled coil</keyword>
<protein>
    <recommendedName>
        <fullName evidence="6">Extracellular membrane protein CFEM domain-containing protein</fullName>
    </recommendedName>
</protein>
<evidence type="ECO:0000313" key="5">
    <source>
        <dbReference type="Proteomes" id="UP000182235"/>
    </source>
</evidence>
<feature type="compositionally biased region" description="Basic residues" evidence="2">
    <location>
        <begin position="467"/>
        <end position="479"/>
    </location>
</feature>
<feature type="region of interest" description="Disordered" evidence="2">
    <location>
        <begin position="458"/>
        <end position="479"/>
    </location>
</feature>
<evidence type="ECO:0000256" key="1">
    <source>
        <dbReference type="SAM" id="Coils"/>
    </source>
</evidence>
<evidence type="ECO:0000313" key="4">
    <source>
        <dbReference type="EMBL" id="OJD18409.1"/>
    </source>
</evidence>
<evidence type="ECO:0000256" key="2">
    <source>
        <dbReference type="SAM" id="MobiDB-lite"/>
    </source>
</evidence>
<keyword evidence="5" id="KW-1185">Reference proteome</keyword>
<keyword evidence="3" id="KW-0472">Membrane</keyword>
<dbReference type="VEuPathDB" id="FungiDB:AJ78_01589"/>
<keyword evidence="3" id="KW-1133">Transmembrane helix</keyword>
<comment type="caution">
    <text evidence="4">The sequence shown here is derived from an EMBL/GenBank/DDBJ whole genome shotgun (WGS) entry which is preliminary data.</text>
</comment>
<dbReference type="Proteomes" id="UP000182235">
    <property type="component" value="Unassembled WGS sequence"/>
</dbReference>